<keyword evidence="4 7" id="KW-0378">Hydrolase</keyword>
<dbReference type="Pfam" id="PF00959">
    <property type="entry name" value="Phage_lysozyme"/>
    <property type="match status" value="1"/>
</dbReference>
<dbReference type="EMBL" id="SLXD01000001">
    <property type="protein sequence ID" value="TCP05690.1"/>
    <property type="molecule type" value="Genomic_DNA"/>
</dbReference>
<dbReference type="InterPro" id="IPR033907">
    <property type="entry name" value="Endolysin_autolysin"/>
</dbReference>
<dbReference type="CDD" id="cd00737">
    <property type="entry name" value="lyz_endolysin_autolysin"/>
    <property type="match status" value="1"/>
</dbReference>
<dbReference type="AlphaFoldDB" id="A0A4R2MG20"/>
<dbReference type="Proteomes" id="UP000295106">
    <property type="component" value="Unassembled WGS sequence"/>
</dbReference>
<keyword evidence="5" id="KW-1035">Host cytoplasm</keyword>
<dbReference type="GO" id="GO:0009253">
    <property type="term" value="P:peptidoglycan catabolic process"/>
    <property type="evidence" value="ECO:0007669"/>
    <property type="project" value="InterPro"/>
</dbReference>
<proteinExistence type="inferred from homology"/>
<comment type="similarity">
    <text evidence="7">Belongs to the glycosyl hydrolase 24 family.</text>
</comment>
<evidence type="ECO:0000256" key="4">
    <source>
        <dbReference type="ARBA" id="ARBA00022801"/>
    </source>
</evidence>
<dbReference type="GO" id="GO:0016998">
    <property type="term" value="P:cell wall macromolecule catabolic process"/>
    <property type="evidence" value="ECO:0007669"/>
    <property type="project" value="InterPro"/>
</dbReference>
<dbReference type="GO" id="GO:0042742">
    <property type="term" value="P:defense response to bacterium"/>
    <property type="evidence" value="ECO:0007669"/>
    <property type="project" value="UniProtKB-KW"/>
</dbReference>
<dbReference type="PANTHER" id="PTHR38107">
    <property type="match status" value="1"/>
</dbReference>
<dbReference type="HAMAP" id="MF_04110">
    <property type="entry name" value="ENDOLYSIN_T4"/>
    <property type="match status" value="1"/>
</dbReference>
<dbReference type="GO" id="GO:0003796">
    <property type="term" value="F:lysozyme activity"/>
    <property type="evidence" value="ECO:0007669"/>
    <property type="project" value="UniProtKB-EC"/>
</dbReference>
<comment type="catalytic activity">
    <reaction evidence="1 7">
        <text>Hydrolysis of (1-&gt;4)-beta-linkages between N-acetylmuramic acid and N-acetyl-D-glucosamine residues in a peptidoglycan and between N-acetyl-D-glucosamine residues in chitodextrins.</text>
        <dbReference type="EC" id="3.2.1.17"/>
    </reaction>
</comment>
<evidence type="ECO:0000256" key="2">
    <source>
        <dbReference type="ARBA" id="ARBA00022529"/>
    </source>
</evidence>
<evidence type="ECO:0000256" key="5">
    <source>
        <dbReference type="ARBA" id="ARBA00023200"/>
    </source>
</evidence>
<dbReference type="EC" id="3.2.1.17" evidence="7"/>
<keyword evidence="3 7" id="KW-0081">Bacteriolytic enzyme</keyword>
<reference evidence="8 9" key="1">
    <citation type="submission" date="2019-03" db="EMBL/GenBank/DDBJ databases">
        <title>Genomic Encyclopedia of Type Strains, Phase IV (KMG-IV): sequencing the most valuable type-strain genomes for metagenomic binning, comparative biology and taxonomic classification.</title>
        <authorList>
            <person name="Goeker M."/>
        </authorList>
    </citation>
    <scope>NUCLEOTIDE SEQUENCE [LARGE SCALE GENOMIC DNA]</scope>
    <source>
        <strain evidence="8 9">DSM 1709</strain>
    </source>
</reference>
<dbReference type="InterPro" id="IPR002196">
    <property type="entry name" value="Glyco_hydro_24"/>
</dbReference>
<evidence type="ECO:0000313" key="9">
    <source>
        <dbReference type="Proteomes" id="UP000295106"/>
    </source>
</evidence>
<dbReference type="InterPro" id="IPR051018">
    <property type="entry name" value="Bacteriophage_GH24"/>
</dbReference>
<comment type="caution">
    <text evidence="8">The sequence shown here is derived from an EMBL/GenBank/DDBJ whole genome shotgun (WGS) entry which is preliminary data.</text>
</comment>
<keyword evidence="6 7" id="KW-0326">Glycosidase</keyword>
<dbReference type="SUPFAM" id="SSF53955">
    <property type="entry name" value="Lysozyme-like"/>
    <property type="match status" value="1"/>
</dbReference>
<dbReference type="Gene3D" id="1.10.530.40">
    <property type="match status" value="1"/>
</dbReference>
<evidence type="ECO:0000256" key="6">
    <source>
        <dbReference type="ARBA" id="ARBA00023295"/>
    </source>
</evidence>
<dbReference type="GO" id="GO:0031640">
    <property type="term" value="P:killing of cells of another organism"/>
    <property type="evidence" value="ECO:0007669"/>
    <property type="project" value="UniProtKB-KW"/>
</dbReference>
<keyword evidence="2 7" id="KW-0929">Antimicrobial</keyword>
<gene>
    <name evidence="8" type="ORF">EV684_101564</name>
</gene>
<dbReference type="InterPro" id="IPR023347">
    <property type="entry name" value="Lysozyme_dom_sf"/>
</dbReference>
<evidence type="ECO:0000313" key="8">
    <source>
        <dbReference type="EMBL" id="TCP05690.1"/>
    </source>
</evidence>
<name>A0A4R2MG20_RUBGE</name>
<dbReference type="InterPro" id="IPR023346">
    <property type="entry name" value="Lysozyme-like_dom_sf"/>
</dbReference>
<protein>
    <recommendedName>
        <fullName evidence="7">Lysozyme</fullName>
        <ecNumber evidence="7">3.2.1.17</ecNumber>
    </recommendedName>
</protein>
<evidence type="ECO:0000256" key="1">
    <source>
        <dbReference type="ARBA" id="ARBA00000632"/>
    </source>
</evidence>
<evidence type="ECO:0000256" key="7">
    <source>
        <dbReference type="RuleBase" id="RU003788"/>
    </source>
</evidence>
<dbReference type="PANTHER" id="PTHR38107:SF3">
    <property type="entry name" value="LYSOZYME RRRD-RELATED"/>
    <property type="match status" value="1"/>
</dbReference>
<evidence type="ECO:0000256" key="3">
    <source>
        <dbReference type="ARBA" id="ARBA00022638"/>
    </source>
</evidence>
<sequence length="196" mass="20843">MGDRGLTVAAKTAALRDVPPEGLELVKSFEGCPDGDPSTVNLDPYLDPVGIWTIGWGHAIADGAGRWLRGPAAAVQARALYPGGITRDQAETLLRADLLDACRDVQRLVTGPLSDAQFGALVSFTFNLGAPALARSKLLACLNAGDAAGAADQFLVWDKARVDGVLQALPGLTRRRRAERALFRGQDWRAASRSPR</sequence>
<dbReference type="InterPro" id="IPR034690">
    <property type="entry name" value="Endolysin_T4_type"/>
</dbReference>
<organism evidence="8 9">
    <name type="scientific">Rubrivivax gelatinosus</name>
    <name type="common">Rhodocyclus gelatinosus</name>
    <name type="synonym">Rhodopseudomonas gelatinosa</name>
    <dbReference type="NCBI Taxonomy" id="28068"/>
    <lineage>
        <taxon>Bacteria</taxon>
        <taxon>Pseudomonadati</taxon>
        <taxon>Pseudomonadota</taxon>
        <taxon>Betaproteobacteria</taxon>
        <taxon>Burkholderiales</taxon>
        <taxon>Sphaerotilaceae</taxon>
        <taxon>Rubrivivax</taxon>
    </lineage>
</organism>
<accession>A0A4R2MG20</accession>